<dbReference type="Proteomes" id="UP000241118">
    <property type="component" value="Unassembled WGS sequence"/>
</dbReference>
<dbReference type="RefSeq" id="WP_181320283.1">
    <property type="nucleotide sequence ID" value="NZ_PYAX01000007.1"/>
</dbReference>
<organism evidence="1 2">
    <name type="scientific">Saccharothrix carnea</name>
    <dbReference type="NCBI Taxonomy" id="1280637"/>
    <lineage>
        <taxon>Bacteria</taxon>
        <taxon>Bacillati</taxon>
        <taxon>Actinomycetota</taxon>
        <taxon>Actinomycetes</taxon>
        <taxon>Pseudonocardiales</taxon>
        <taxon>Pseudonocardiaceae</taxon>
        <taxon>Saccharothrix</taxon>
    </lineage>
</organism>
<gene>
    <name evidence="1" type="ORF">B0I31_107319</name>
</gene>
<dbReference type="InterPro" id="IPR018691">
    <property type="entry name" value="DUF2188"/>
</dbReference>
<dbReference type="EMBL" id="PYAX01000007">
    <property type="protein sequence ID" value="PSL54261.1"/>
    <property type="molecule type" value="Genomic_DNA"/>
</dbReference>
<reference evidence="1 2" key="1">
    <citation type="submission" date="2018-03" db="EMBL/GenBank/DDBJ databases">
        <title>Genomic Encyclopedia of Type Strains, Phase III (KMG-III): the genomes of soil and plant-associated and newly described type strains.</title>
        <authorList>
            <person name="Whitman W."/>
        </authorList>
    </citation>
    <scope>NUCLEOTIDE SEQUENCE [LARGE SCALE GENOMIC DNA]</scope>
    <source>
        <strain evidence="1 2">CGMCC 4.7097</strain>
    </source>
</reference>
<proteinExistence type="predicted"/>
<comment type="caution">
    <text evidence="1">The sequence shown here is derived from an EMBL/GenBank/DDBJ whole genome shotgun (WGS) entry which is preliminary data.</text>
</comment>
<dbReference type="Pfam" id="PF09954">
    <property type="entry name" value="DUF2188"/>
    <property type="match status" value="1"/>
</dbReference>
<accession>A0A2P8I705</accession>
<dbReference type="AlphaFoldDB" id="A0A2P8I705"/>
<name>A0A2P8I705_SACCR</name>
<protein>
    <submittedName>
        <fullName evidence="1">Uncharacterized protein DUF2188</fullName>
    </submittedName>
</protein>
<sequence length="279" mass="30590">MVNDKHENWSPQVGDAVVVAWGLDEVEGEIENIYQLGGATRVLVAVSLPDGGRETVVLPVDSVRPVAEQPQKDPGYWRSEATFLRILADKFANIGRDLLDIQLRPRLAEDREADIILSVRNGPPLIVEVKALRRGEEKTAMNAIHQLRRYMETAGSGSRGLLVFLGYGVEENVARTLEEYRDPRISIVVRRGPQDDRNVIEAAIGIIANAAEESFVDRDVVPGEQGGWDVLVPGVEGASFHAATQREAVQYAREVAAKGGGEVRVHTSGGKVRRIRSSN</sequence>
<evidence type="ECO:0000313" key="1">
    <source>
        <dbReference type="EMBL" id="PSL54261.1"/>
    </source>
</evidence>
<evidence type="ECO:0000313" key="2">
    <source>
        <dbReference type="Proteomes" id="UP000241118"/>
    </source>
</evidence>
<keyword evidence="2" id="KW-1185">Reference proteome</keyword>